<evidence type="ECO:0000313" key="2">
    <source>
        <dbReference type="EMBL" id="MEJ8574822.1"/>
    </source>
</evidence>
<organism evidence="2 3">
    <name type="scientific">Microbaculum marinum</name>
    <dbReference type="NCBI Taxonomy" id="1764581"/>
    <lineage>
        <taxon>Bacteria</taxon>
        <taxon>Pseudomonadati</taxon>
        <taxon>Pseudomonadota</taxon>
        <taxon>Alphaproteobacteria</taxon>
        <taxon>Hyphomicrobiales</taxon>
        <taxon>Tepidamorphaceae</taxon>
        <taxon>Microbaculum</taxon>
    </lineage>
</organism>
<sequence>MFGAIQKVLRNLTAESEPVYDAGDPKVATAALAVHAIAVDGIVEEPEKNKLRAVLQEHFDLNEEETAELIAEARRRDLEAIDLYAFTSVIKRTLDEEGRQGVVEMLWELVYADGEVHEFEDNFIWRVAELLGVSSRERIALKLRAERESPRGSDNGGSDG</sequence>
<dbReference type="EMBL" id="JAZHOF010000014">
    <property type="protein sequence ID" value="MEJ8574822.1"/>
    <property type="molecule type" value="Genomic_DNA"/>
</dbReference>
<dbReference type="CDD" id="cd07313">
    <property type="entry name" value="terB_like_2"/>
    <property type="match status" value="1"/>
</dbReference>
<gene>
    <name evidence="2" type="ORF">V3328_25330</name>
</gene>
<proteinExistence type="predicted"/>
<dbReference type="InterPro" id="IPR029024">
    <property type="entry name" value="TerB-like"/>
</dbReference>
<dbReference type="Proteomes" id="UP001378188">
    <property type="component" value="Unassembled WGS sequence"/>
</dbReference>
<feature type="domain" description="Co-chaperone DjlA N-terminal" evidence="1">
    <location>
        <begin position="27"/>
        <end position="142"/>
    </location>
</feature>
<comment type="caution">
    <text evidence="2">The sequence shown here is derived from an EMBL/GenBank/DDBJ whole genome shotgun (WGS) entry which is preliminary data.</text>
</comment>
<dbReference type="SUPFAM" id="SSF158682">
    <property type="entry name" value="TerB-like"/>
    <property type="match status" value="1"/>
</dbReference>
<dbReference type="Pfam" id="PF05099">
    <property type="entry name" value="TerB"/>
    <property type="match status" value="1"/>
</dbReference>
<keyword evidence="3" id="KW-1185">Reference proteome</keyword>
<dbReference type="RefSeq" id="WP_340332517.1">
    <property type="nucleotide sequence ID" value="NZ_JAZHOF010000014.1"/>
</dbReference>
<evidence type="ECO:0000313" key="3">
    <source>
        <dbReference type="Proteomes" id="UP001378188"/>
    </source>
</evidence>
<evidence type="ECO:0000259" key="1">
    <source>
        <dbReference type="Pfam" id="PF05099"/>
    </source>
</evidence>
<accession>A0AAW9RX29</accession>
<dbReference type="AlphaFoldDB" id="A0AAW9RX29"/>
<reference evidence="2 3" key="1">
    <citation type="submission" date="2024-02" db="EMBL/GenBank/DDBJ databases">
        <title>Genome analysis and characterization of Microbaculum marinisediminis sp. nov., isolated from marine sediment.</title>
        <authorList>
            <person name="Du Z.-J."/>
            <person name="Ye Y.-Q."/>
            <person name="Zhang Z.-R."/>
            <person name="Yuan S.-M."/>
            <person name="Zhang X.-Y."/>
        </authorList>
    </citation>
    <scope>NUCLEOTIDE SEQUENCE [LARGE SCALE GENOMIC DNA]</scope>
    <source>
        <strain evidence="2 3">SDUM1044001</strain>
    </source>
</reference>
<dbReference type="Gene3D" id="1.10.3680.10">
    <property type="entry name" value="TerB-like"/>
    <property type="match status" value="1"/>
</dbReference>
<protein>
    <submittedName>
        <fullName evidence="2">TerB family tellurite resistance protein</fullName>
    </submittedName>
</protein>
<dbReference type="InterPro" id="IPR007791">
    <property type="entry name" value="DjlA_N"/>
</dbReference>
<name>A0AAW9RX29_9HYPH</name>